<evidence type="ECO:0000313" key="2">
    <source>
        <dbReference type="EMBL" id="KAH8096700.1"/>
    </source>
</evidence>
<accession>A0A8K0XNV6</accession>
<sequence length="281" mass="31533">MVDWNSPDLLTLQQGASTLPPLISPSVSYQLLCDTGEYLKLQHVIAGIYFWEFVISLDFDWSFISGRHGRKFRWPIIFYFLDRYCLLLAMIGLLVTLDTNRELNCMAFVRFNQFAGNCAVGFASINLAIRTMAIWSQNRYVISGLTLLILGHWSIILTGVLIGSRWAPGVGCSLVSVNSKILSAMFIYSMCFDFIVLCLSAFKLCHRREGSQIVQLLFKDGLIYFVVAFVSNMVATTFMLLDLNPVMTSVANAPAAVASTIVATRVVRHLFLYRDDMSEAS</sequence>
<feature type="transmembrane region" description="Helical" evidence="1">
    <location>
        <begin position="247"/>
        <end position="267"/>
    </location>
</feature>
<protein>
    <recommendedName>
        <fullName evidence="4">Transmembrane protein</fullName>
    </recommendedName>
</protein>
<proteinExistence type="predicted"/>
<feature type="transmembrane region" description="Helical" evidence="1">
    <location>
        <begin position="107"/>
        <end position="129"/>
    </location>
</feature>
<keyword evidence="1" id="KW-0812">Transmembrane</keyword>
<keyword evidence="1" id="KW-0472">Membrane</keyword>
<dbReference type="EMBL" id="JAEVFJ010000023">
    <property type="protein sequence ID" value="KAH8096700.1"/>
    <property type="molecule type" value="Genomic_DNA"/>
</dbReference>
<feature type="transmembrane region" description="Helical" evidence="1">
    <location>
        <begin position="222"/>
        <end position="241"/>
    </location>
</feature>
<name>A0A8K0XNV6_9AGAR</name>
<keyword evidence="1" id="KW-1133">Transmembrane helix</keyword>
<organism evidence="2 3">
    <name type="scientific">Cristinia sonorae</name>
    <dbReference type="NCBI Taxonomy" id="1940300"/>
    <lineage>
        <taxon>Eukaryota</taxon>
        <taxon>Fungi</taxon>
        <taxon>Dikarya</taxon>
        <taxon>Basidiomycota</taxon>
        <taxon>Agaricomycotina</taxon>
        <taxon>Agaricomycetes</taxon>
        <taxon>Agaricomycetidae</taxon>
        <taxon>Agaricales</taxon>
        <taxon>Pleurotineae</taxon>
        <taxon>Stephanosporaceae</taxon>
        <taxon>Cristinia</taxon>
    </lineage>
</organism>
<reference evidence="2" key="1">
    <citation type="journal article" date="2021" name="New Phytol.">
        <title>Evolutionary innovations through gain and loss of genes in the ectomycorrhizal Boletales.</title>
        <authorList>
            <person name="Wu G."/>
            <person name="Miyauchi S."/>
            <person name="Morin E."/>
            <person name="Kuo A."/>
            <person name="Drula E."/>
            <person name="Varga T."/>
            <person name="Kohler A."/>
            <person name="Feng B."/>
            <person name="Cao Y."/>
            <person name="Lipzen A."/>
            <person name="Daum C."/>
            <person name="Hundley H."/>
            <person name="Pangilinan J."/>
            <person name="Johnson J."/>
            <person name="Barry K."/>
            <person name="LaButti K."/>
            <person name="Ng V."/>
            <person name="Ahrendt S."/>
            <person name="Min B."/>
            <person name="Choi I.G."/>
            <person name="Park H."/>
            <person name="Plett J.M."/>
            <person name="Magnuson J."/>
            <person name="Spatafora J.W."/>
            <person name="Nagy L.G."/>
            <person name="Henrissat B."/>
            <person name="Grigoriev I.V."/>
            <person name="Yang Z.L."/>
            <person name="Xu J."/>
            <person name="Martin F.M."/>
        </authorList>
    </citation>
    <scope>NUCLEOTIDE SEQUENCE</scope>
    <source>
        <strain evidence="2">KKN 215</strain>
    </source>
</reference>
<feature type="transmembrane region" description="Helical" evidence="1">
    <location>
        <begin position="76"/>
        <end position="95"/>
    </location>
</feature>
<keyword evidence="3" id="KW-1185">Reference proteome</keyword>
<evidence type="ECO:0000313" key="3">
    <source>
        <dbReference type="Proteomes" id="UP000813824"/>
    </source>
</evidence>
<feature type="transmembrane region" description="Helical" evidence="1">
    <location>
        <begin position="44"/>
        <end position="64"/>
    </location>
</feature>
<feature type="transmembrane region" description="Helical" evidence="1">
    <location>
        <begin position="182"/>
        <end position="202"/>
    </location>
</feature>
<dbReference type="AlphaFoldDB" id="A0A8K0XNV6"/>
<evidence type="ECO:0008006" key="4">
    <source>
        <dbReference type="Google" id="ProtNLM"/>
    </source>
</evidence>
<feature type="transmembrane region" description="Helical" evidence="1">
    <location>
        <begin position="141"/>
        <end position="162"/>
    </location>
</feature>
<dbReference type="OrthoDB" id="3197626at2759"/>
<evidence type="ECO:0000256" key="1">
    <source>
        <dbReference type="SAM" id="Phobius"/>
    </source>
</evidence>
<comment type="caution">
    <text evidence="2">The sequence shown here is derived from an EMBL/GenBank/DDBJ whole genome shotgun (WGS) entry which is preliminary data.</text>
</comment>
<dbReference type="Proteomes" id="UP000813824">
    <property type="component" value="Unassembled WGS sequence"/>
</dbReference>
<gene>
    <name evidence="2" type="ORF">BXZ70DRAFT_896101</name>
</gene>